<feature type="region of interest" description="Disordered" evidence="1">
    <location>
        <begin position="20"/>
        <end position="54"/>
    </location>
</feature>
<dbReference type="Proteomes" id="UP000051681">
    <property type="component" value="Unassembled WGS sequence"/>
</dbReference>
<name>A0A0P1H671_9RHOB</name>
<keyword evidence="3" id="KW-1185">Reference proteome</keyword>
<evidence type="ECO:0000313" key="2">
    <source>
        <dbReference type="EMBL" id="CUH85217.1"/>
    </source>
</evidence>
<dbReference type="AlphaFoldDB" id="A0A0P1H671"/>
<evidence type="ECO:0000313" key="3">
    <source>
        <dbReference type="Proteomes" id="UP000051681"/>
    </source>
</evidence>
<organism evidence="2 3">
    <name type="scientific">Thalassovita mediterranea</name>
    <dbReference type="NCBI Taxonomy" id="340021"/>
    <lineage>
        <taxon>Bacteria</taxon>
        <taxon>Pseudomonadati</taxon>
        <taxon>Pseudomonadota</taxon>
        <taxon>Alphaproteobacteria</taxon>
        <taxon>Rhodobacterales</taxon>
        <taxon>Roseobacteraceae</taxon>
        <taxon>Thalassovita</taxon>
    </lineage>
</organism>
<sequence>MHVSSSGTVSSQFSAVQVSARYTSHNSQSVVRQDVSPASDVQQLRRGEARVETSVSISLSEARESIAEQRGGRGIGWAYGRHAGPMKHGHAKHDDAVEQGGQMTARDLRNQLRADRQAPIAAEPQAEAGSASSVAQIASQQALSLVSATSVSISIAAASFESSASFGGTVSGDLTQPEQLAAPAPEYQSVNEDTPSAAMLELARIQAEQAAEAEVDTPDDSPEIEDLGDLFELAFSGELVEMDPMDVIEQVAALFGVEMDFGGPEESGDPMQIGALSGEVGGSFAASEASLAAFSLEASMTTATFADGSTVTSMSVNFSAIAAYSRTMEYSV</sequence>
<accession>A0A0P1H671</accession>
<evidence type="ECO:0000256" key="1">
    <source>
        <dbReference type="SAM" id="MobiDB-lite"/>
    </source>
</evidence>
<gene>
    <name evidence="2" type="ORF">TM5383_02445</name>
</gene>
<reference evidence="2 3" key="1">
    <citation type="submission" date="2015-09" db="EMBL/GenBank/DDBJ databases">
        <authorList>
            <consortium name="Swine Surveillance"/>
        </authorList>
    </citation>
    <scope>NUCLEOTIDE SEQUENCE [LARGE SCALE GENOMIC DNA]</scope>
    <source>
        <strain evidence="2 3">CECT 8383</strain>
    </source>
</reference>
<proteinExistence type="predicted"/>
<dbReference type="EMBL" id="CYSF01000012">
    <property type="protein sequence ID" value="CUH85217.1"/>
    <property type="molecule type" value="Genomic_DNA"/>
</dbReference>
<feature type="compositionally biased region" description="Polar residues" evidence="1">
    <location>
        <begin position="21"/>
        <end position="31"/>
    </location>
</feature>
<protein>
    <submittedName>
        <fullName evidence="2">Uncharacterized protein</fullName>
    </submittedName>
</protein>